<dbReference type="RefSeq" id="WP_275109137.1">
    <property type="nucleotide sequence ID" value="NZ_JAKJSC010000001.1"/>
</dbReference>
<keyword evidence="1" id="KW-0812">Transmembrane</keyword>
<dbReference type="Proteomes" id="UP001528920">
    <property type="component" value="Unassembled WGS sequence"/>
</dbReference>
<proteinExistence type="predicted"/>
<feature type="transmembrane region" description="Helical" evidence="1">
    <location>
        <begin position="156"/>
        <end position="175"/>
    </location>
</feature>
<comment type="caution">
    <text evidence="2">The sequence shown here is derived from an EMBL/GenBank/DDBJ whole genome shotgun (WGS) entry which is preliminary data.</text>
</comment>
<dbReference type="Pfam" id="PF06161">
    <property type="entry name" value="DUF975"/>
    <property type="match status" value="1"/>
</dbReference>
<dbReference type="EMBL" id="JAKJSC010000001">
    <property type="protein sequence ID" value="MDE5417799.1"/>
    <property type="molecule type" value="Genomic_DNA"/>
</dbReference>
<dbReference type="PANTHER" id="PTHR40076:SF1">
    <property type="entry name" value="MEMBRANE PROTEIN"/>
    <property type="match status" value="1"/>
</dbReference>
<evidence type="ECO:0000313" key="3">
    <source>
        <dbReference type="Proteomes" id="UP001528920"/>
    </source>
</evidence>
<feature type="transmembrane region" description="Helical" evidence="1">
    <location>
        <begin position="20"/>
        <end position="40"/>
    </location>
</feature>
<organism evidence="2 3">
    <name type="scientific">Paralabilibaculum antarcticum</name>
    <dbReference type="NCBI Taxonomy" id="2912572"/>
    <lineage>
        <taxon>Bacteria</taxon>
        <taxon>Pseudomonadati</taxon>
        <taxon>Bacteroidota</taxon>
        <taxon>Bacteroidia</taxon>
        <taxon>Marinilabiliales</taxon>
        <taxon>Marinifilaceae</taxon>
        <taxon>Paralabilibaculum</taxon>
    </lineage>
</organism>
<keyword evidence="3" id="KW-1185">Reference proteome</keyword>
<keyword evidence="1" id="KW-1133">Transmembrane helix</keyword>
<evidence type="ECO:0000313" key="2">
    <source>
        <dbReference type="EMBL" id="MDE5417799.1"/>
    </source>
</evidence>
<dbReference type="InterPro" id="IPR010380">
    <property type="entry name" value="DUF975"/>
</dbReference>
<keyword evidence="1" id="KW-0472">Membrane</keyword>
<feature type="transmembrane region" description="Helical" evidence="1">
    <location>
        <begin position="87"/>
        <end position="107"/>
    </location>
</feature>
<sequence length="200" mass="22325">MKTENLALMRSARESLSGKWGVAIGTTVVYLLIVGSLQFIPIAGAIAGLIITGPLMLGLTVFFLSISRDEEAELNQLFSGFNNFGTALGTYLLMVVFTLLWSLLLIIPGIIAAISYSMSFFILAENPSIGAMEAIDKSKAMMYGYKWKMFCMMVRFFLWSLLCMLTLGIGFLWLIPYMQVSYVKFYEDIKDTPLVAEIEN</sequence>
<feature type="transmembrane region" description="Helical" evidence="1">
    <location>
        <begin position="46"/>
        <end position="66"/>
    </location>
</feature>
<gene>
    <name evidence="2" type="ORF">L3049_07240</name>
</gene>
<protein>
    <submittedName>
        <fullName evidence="2">DUF975 family protein</fullName>
    </submittedName>
</protein>
<name>A0ABT5VQU7_9BACT</name>
<reference evidence="2 3" key="1">
    <citation type="submission" date="2022-01" db="EMBL/GenBank/DDBJ databases">
        <title>Labilibaculum sp. nov, a marine bacterium isolated from Antarctica.</title>
        <authorList>
            <person name="Dai W."/>
        </authorList>
    </citation>
    <scope>NUCLEOTIDE SEQUENCE [LARGE SCALE GENOMIC DNA]</scope>
    <source>
        <strain evidence="2 3">DW002</strain>
    </source>
</reference>
<accession>A0ABT5VQU7</accession>
<feature type="transmembrane region" description="Helical" evidence="1">
    <location>
        <begin position="113"/>
        <end position="135"/>
    </location>
</feature>
<evidence type="ECO:0000256" key="1">
    <source>
        <dbReference type="SAM" id="Phobius"/>
    </source>
</evidence>
<dbReference type="PANTHER" id="PTHR40076">
    <property type="entry name" value="MEMBRANE PROTEIN-RELATED"/>
    <property type="match status" value="1"/>
</dbReference>